<feature type="compositionally biased region" description="Low complexity" evidence="1">
    <location>
        <begin position="121"/>
        <end position="131"/>
    </location>
</feature>
<dbReference type="Proteomes" id="UP000479000">
    <property type="component" value="Unassembled WGS sequence"/>
</dbReference>
<name>A0A6H5HE99_9HEMI</name>
<feature type="region of interest" description="Disordered" evidence="1">
    <location>
        <begin position="473"/>
        <end position="502"/>
    </location>
</feature>
<accession>A0A6H5HE99</accession>
<evidence type="ECO:0000313" key="4">
    <source>
        <dbReference type="Proteomes" id="UP000479000"/>
    </source>
</evidence>
<dbReference type="Pfam" id="PF00078">
    <property type="entry name" value="RVT_1"/>
    <property type="match status" value="1"/>
</dbReference>
<sequence length="621" mass="69699">MEVLCVIYAPVVLYLYSRNRSAYGLLSRAGRLVRTSAILVRGISLIEGLGLPGSAPPGSGSGSAARLHFRRVGVQTESAGGAMRELGGFAARQSNVHARHHPSDPGCPSRQLRDHQDPLGSRSRTSSSSRRQLLNTKRSARLQWLQTRFPAHKRNFNQATKNLKAALIQDRQDRKVEELSKLDLCGRRPNSLQENLAMFLHLTTMASGTPLPQKNPIEEEVASGLASPLQLSPFSEYFTPNEVKNAVRHSPSRKSPGEDEIVRPLVLHFPRKTIVLLTQIYNAWLRLGYFPAVWRHAIVILVRKPKKAANDPHSYRPISLLTLFSKIFERLLAPKLMQELAPLIPPAQFGFRNQHSRIHQLHRVVDNILDSFEEKETCIGLFLDTEKALDRVLHAGLLYKIKPWLPDTYFRLVESYLTDRTFAAGERCRGLVSSRLEFRKAAFLVWCSISSMQLMESASGHKLQHKCHTVLLPSPRTDERNGTGGAEGRTNQPINDGSDPHYLRRQRHDKTFDREIFAVSANDADWSRVSSDDFPGGHLEVLFIGPVMVSRSRGSLSSGQPRVINHWPWVSSGPAATIAGVLPFTFSTRALLCKVHIGQHHAHRRWPGIWDSTYNPLLPSL</sequence>
<organism evidence="3 4">
    <name type="scientific">Nesidiocoris tenuis</name>
    <dbReference type="NCBI Taxonomy" id="355587"/>
    <lineage>
        <taxon>Eukaryota</taxon>
        <taxon>Metazoa</taxon>
        <taxon>Ecdysozoa</taxon>
        <taxon>Arthropoda</taxon>
        <taxon>Hexapoda</taxon>
        <taxon>Insecta</taxon>
        <taxon>Pterygota</taxon>
        <taxon>Neoptera</taxon>
        <taxon>Paraneoptera</taxon>
        <taxon>Hemiptera</taxon>
        <taxon>Heteroptera</taxon>
        <taxon>Panheteroptera</taxon>
        <taxon>Cimicomorpha</taxon>
        <taxon>Miridae</taxon>
        <taxon>Dicyphina</taxon>
        <taxon>Nesidiocoris</taxon>
    </lineage>
</organism>
<feature type="domain" description="Reverse transcriptase" evidence="2">
    <location>
        <begin position="305"/>
        <end position="421"/>
    </location>
</feature>
<protein>
    <recommendedName>
        <fullName evidence="2">Reverse transcriptase domain-containing protein</fullName>
    </recommendedName>
</protein>
<dbReference type="EMBL" id="CADCXU010028231">
    <property type="protein sequence ID" value="CAB0014872.1"/>
    <property type="molecule type" value="Genomic_DNA"/>
</dbReference>
<dbReference type="InterPro" id="IPR000477">
    <property type="entry name" value="RT_dom"/>
</dbReference>
<dbReference type="OrthoDB" id="7989680at2759"/>
<proteinExistence type="predicted"/>
<evidence type="ECO:0000259" key="2">
    <source>
        <dbReference type="Pfam" id="PF00078"/>
    </source>
</evidence>
<reference evidence="3 4" key="1">
    <citation type="submission" date="2020-02" db="EMBL/GenBank/DDBJ databases">
        <authorList>
            <person name="Ferguson B K."/>
        </authorList>
    </citation>
    <scope>NUCLEOTIDE SEQUENCE [LARGE SCALE GENOMIC DNA]</scope>
</reference>
<dbReference type="AlphaFoldDB" id="A0A6H5HE99"/>
<keyword evidence="4" id="KW-1185">Reference proteome</keyword>
<gene>
    <name evidence="3" type="ORF">NTEN_LOCUS19277</name>
</gene>
<dbReference type="PANTHER" id="PTHR19446">
    <property type="entry name" value="REVERSE TRANSCRIPTASES"/>
    <property type="match status" value="1"/>
</dbReference>
<evidence type="ECO:0000313" key="3">
    <source>
        <dbReference type="EMBL" id="CAB0014872.1"/>
    </source>
</evidence>
<evidence type="ECO:0000256" key="1">
    <source>
        <dbReference type="SAM" id="MobiDB-lite"/>
    </source>
</evidence>
<feature type="region of interest" description="Disordered" evidence="1">
    <location>
        <begin position="95"/>
        <end position="137"/>
    </location>
</feature>